<accession>A0A4R6TEJ0</accession>
<feature type="signal peptide" evidence="1">
    <location>
        <begin position="1"/>
        <end position="20"/>
    </location>
</feature>
<gene>
    <name evidence="2" type="ORF">CLV82_2965</name>
</gene>
<feature type="chain" id="PRO_5020852827" description="Tissue inhibitor of metalloproteinase" evidence="1">
    <location>
        <begin position="21"/>
        <end position="175"/>
    </location>
</feature>
<dbReference type="SUPFAM" id="SSF50242">
    <property type="entry name" value="TIMP-like"/>
    <property type="match status" value="1"/>
</dbReference>
<sequence>MKQLKILFVLLLMGTFSTYACKCTTPESIKDAYQGSEIIINGRVLKTEHVKFESLFAESEVEDIKRTYSDENTQAQFLDMDLIKVEFRVERLYKGDLAEQIITIYTAKSRASCGLPIFKKDQEYIAYLSANNYMSFLFNKSNARKVLPNSYWTNQCTLTQEFDLTVDQKLCDLSG</sequence>
<organism evidence="2 3">
    <name type="scientific">Zeaxanthinibacter enoshimensis</name>
    <dbReference type="NCBI Taxonomy" id="392009"/>
    <lineage>
        <taxon>Bacteria</taxon>
        <taxon>Pseudomonadati</taxon>
        <taxon>Bacteroidota</taxon>
        <taxon>Flavobacteriia</taxon>
        <taxon>Flavobacteriales</taxon>
        <taxon>Flavobacteriaceae</taxon>
        <taxon>Zeaxanthinibacter</taxon>
    </lineage>
</organism>
<evidence type="ECO:0000313" key="3">
    <source>
        <dbReference type="Proteomes" id="UP000295468"/>
    </source>
</evidence>
<dbReference type="RefSeq" id="WP_133645096.1">
    <property type="nucleotide sequence ID" value="NZ_SNYI01000006.1"/>
</dbReference>
<dbReference type="OrthoDB" id="1260598at2"/>
<proteinExistence type="predicted"/>
<dbReference type="Proteomes" id="UP000295468">
    <property type="component" value="Unassembled WGS sequence"/>
</dbReference>
<protein>
    <recommendedName>
        <fullName evidence="4">Tissue inhibitor of metalloproteinase</fullName>
    </recommendedName>
</protein>
<dbReference type="PROSITE" id="PS51257">
    <property type="entry name" value="PROKAR_LIPOPROTEIN"/>
    <property type="match status" value="1"/>
</dbReference>
<keyword evidence="1" id="KW-0732">Signal</keyword>
<reference evidence="2 3" key="1">
    <citation type="submission" date="2019-03" db="EMBL/GenBank/DDBJ databases">
        <title>Genomic Encyclopedia of Archaeal and Bacterial Type Strains, Phase II (KMG-II): from individual species to whole genera.</title>
        <authorList>
            <person name="Goeker M."/>
        </authorList>
    </citation>
    <scope>NUCLEOTIDE SEQUENCE [LARGE SCALE GENOMIC DNA]</scope>
    <source>
        <strain evidence="2 3">DSM 18435</strain>
    </source>
</reference>
<dbReference type="AlphaFoldDB" id="A0A4R6TEJ0"/>
<dbReference type="InterPro" id="IPR008993">
    <property type="entry name" value="TIMP-like_OB-fold"/>
</dbReference>
<evidence type="ECO:0000256" key="1">
    <source>
        <dbReference type="SAM" id="SignalP"/>
    </source>
</evidence>
<dbReference type="Gene3D" id="2.40.50.120">
    <property type="match status" value="1"/>
</dbReference>
<comment type="caution">
    <text evidence="2">The sequence shown here is derived from an EMBL/GenBank/DDBJ whole genome shotgun (WGS) entry which is preliminary data.</text>
</comment>
<keyword evidence="3" id="KW-1185">Reference proteome</keyword>
<evidence type="ECO:0000313" key="2">
    <source>
        <dbReference type="EMBL" id="TDQ28153.1"/>
    </source>
</evidence>
<evidence type="ECO:0008006" key="4">
    <source>
        <dbReference type="Google" id="ProtNLM"/>
    </source>
</evidence>
<dbReference type="EMBL" id="SNYI01000006">
    <property type="protein sequence ID" value="TDQ28153.1"/>
    <property type="molecule type" value="Genomic_DNA"/>
</dbReference>
<name>A0A4R6TEJ0_9FLAO</name>